<feature type="compositionally biased region" description="Low complexity" evidence="1">
    <location>
        <begin position="54"/>
        <end position="71"/>
    </location>
</feature>
<sequence length="105" mass="10773">MARFDERRALPTPMAMVRTARDGAPGTGAHPVTSFRRSPEQGGARALPPETGHPNGPLAGAAAVPGGPRSAALLPTPRHFVVSAIGAPHRPHGAASSFEPAEDSR</sequence>
<reference evidence="3" key="1">
    <citation type="submission" date="2016-10" db="EMBL/GenBank/DDBJ databases">
        <authorList>
            <person name="Varghese N."/>
            <person name="Submissions S."/>
        </authorList>
    </citation>
    <scope>NUCLEOTIDE SEQUENCE [LARGE SCALE GENOMIC DNA]</scope>
    <source>
        <strain evidence="3">DSM 46732</strain>
    </source>
</reference>
<feature type="region of interest" description="Disordered" evidence="1">
    <location>
        <begin position="1"/>
        <end position="71"/>
    </location>
</feature>
<gene>
    <name evidence="2" type="ORF">SAMN04487905_105135</name>
</gene>
<name>A0A1H0TL75_9ACTN</name>
<evidence type="ECO:0000256" key="1">
    <source>
        <dbReference type="SAM" id="MobiDB-lite"/>
    </source>
</evidence>
<keyword evidence="3" id="KW-1185">Reference proteome</keyword>
<dbReference type="AlphaFoldDB" id="A0A1H0TL75"/>
<protein>
    <submittedName>
        <fullName evidence="2">Uncharacterized protein</fullName>
    </submittedName>
</protein>
<dbReference type="STRING" id="405564.SAMN04487905_105135"/>
<dbReference type="Proteomes" id="UP000199497">
    <property type="component" value="Unassembled WGS sequence"/>
</dbReference>
<proteinExistence type="predicted"/>
<organism evidence="2 3">
    <name type="scientific">Actinopolyspora xinjiangensis</name>
    <dbReference type="NCBI Taxonomy" id="405564"/>
    <lineage>
        <taxon>Bacteria</taxon>
        <taxon>Bacillati</taxon>
        <taxon>Actinomycetota</taxon>
        <taxon>Actinomycetes</taxon>
        <taxon>Actinopolysporales</taxon>
        <taxon>Actinopolysporaceae</taxon>
        <taxon>Actinopolyspora</taxon>
    </lineage>
</organism>
<dbReference type="EMBL" id="FNJR01000005">
    <property type="protein sequence ID" value="SDP54591.1"/>
    <property type="molecule type" value="Genomic_DNA"/>
</dbReference>
<accession>A0A1H0TL75</accession>
<evidence type="ECO:0000313" key="3">
    <source>
        <dbReference type="Proteomes" id="UP000199497"/>
    </source>
</evidence>
<evidence type="ECO:0000313" key="2">
    <source>
        <dbReference type="EMBL" id="SDP54591.1"/>
    </source>
</evidence>